<evidence type="ECO:0000256" key="5">
    <source>
        <dbReference type="ARBA" id="ARBA00023136"/>
    </source>
</evidence>
<keyword evidence="9" id="KW-1185">Reference proteome</keyword>
<feature type="domain" description="Bicarbonate transporter-like transmembrane" evidence="7">
    <location>
        <begin position="140"/>
        <end position="315"/>
    </location>
</feature>
<dbReference type="GO" id="GO:0005452">
    <property type="term" value="F:solute:inorganic anion antiporter activity"/>
    <property type="evidence" value="ECO:0007669"/>
    <property type="project" value="InterPro"/>
</dbReference>
<dbReference type="Pfam" id="PF00955">
    <property type="entry name" value="HCO3_cotransp"/>
    <property type="match status" value="3"/>
</dbReference>
<organism evidence="8 9">
    <name type="scientific">Parasponia andersonii</name>
    <name type="common">Sponia andersonii</name>
    <dbReference type="NCBI Taxonomy" id="3476"/>
    <lineage>
        <taxon>Eukaryota</taxon>
        <taxon>Viridiplantae</taxon>
        <taxon>Streptophyta</taxon>
        <taxon>Embryophyta</taxon>
        <taxon>Tracheophyta</taxon>
        <taxon>Spermatophyta</taxon>
        <taxon>Magnoliopsida</taxon>
        <taxon>eudicotyledons</taxon>
        <taxon>Gunneridae</taxon>
        <taxon>Pentapetalae</taxon>
        <taxon>rosids</taxon>
        <taxon>fabids</taxon>
        <taxon>Rosales</taxon>
        <taxon>Cannabaceae</taxon>
        <taxon>Parasponia</taxon>
    </lineage>
</organism>
<comment type="subcellular location">
    <subcellularLocation>
        <location evidence="1">Membrane</location>
        <topology evidence="1">Multi-pass membrane protein</topology>
    </subcellularLocation>
</comment>
<proteinExistence type="inferred from homology"/>
<evidence type="ECO:0000256" key="4">
    <source>
        <dbReference type="ARBA" id="ARBA00022989"/>
    </source>
</evidence>
<keyword evidence="4 6" id="KW-1133">Transmembrane helix</keyword>
<feature type="domain" description="Bicarbonate transporter-like transmembrane" evidence="7">
    <location>
        <begin position="7"/>
        <end position="125"/>
    </location>
</feature>
<dbReference type="AlphaFoldDB" id="A0A2P5CZJ6"/>
<dbReference type="PANTHER" id="PTHR11453">
    <property type="entry name" value="ANION EXCHANGE PROTEIN"/>
    <property type="match status" value="1"/>
</dbReference>
<dbReference type="PANTHER" id="PTHR11453:SF40">
    <property type="entry name" value="BORON TRANSPORTER 4-RELATED"/>
    <property type="match status" value="1"/>
</dbReference>
<gene>
    <name evidence="8" type="ORF">PanWU01x14_110600</name>
</gene>
<evidence type="ECO:0000256" key="3">
    <source>
        <dbReference type="ARBA" id="ARBA00022692"/>
    </source>
</evidence>
<reference evidence="9" key="1">
    <citation type="submission" date="2016-06" db="EMBL/GenBank/DDBJ databases">
        <title>Parallel loss of symbiosis genes in relatives of nitrogen-fixing non-legume Parasponia.</title>
        <authorList>
            <person name="Van Velzen R."/>
            <person name="Holmer R."/>
            <person name="Bu F."/>
            <person name="Rutten L."/>
            <person name="Van Zeijl A."/>
            <person name="Liu W."/>
            <person name="Santuari L."/>
            <person name="Cao Q."/>
            <person name="Sharma T."/>
            <person name="Shen D."/>
            <person name="Roswanjaya Y."/>
            <person name="Wardhani T."/>
            <person name="Kalhor M.S."/>
            <person name="Jansen J."/>
            <person name="Van den Hoogen J."/>
            <person name="Gungor B."/>
            <person name="Hartog M."/>
            <person name="Hontelez J."/>
            <person name="Verver J."/>
            <person name="Yang W.-C."/>
            <person name="Schijlen E."/>
            <person name="Repin R."/>
            <person name="Schilthuizen M."/>
            <person name="Schranz E."/>
            <person name="Heidstra R."/>
            <person name="Miyata K."/>
            <person name="Fedorova E."/>
            <person name="Kohlen W."/>
            <person name="Bisseling T."/>
            <person name="Smit S."/>
            <person name="Geurts R."/>
        </authorList>
    </citation>
    <scope>NUCLEOTIDE SEQUENCE [LARGE SCALE GENOMIC DNA]</scope>
    <source>
        <strain evidence="9">cv. WU1-14</strain>
    </source>
</reference>
<evidence type="ECO:0000259" key="7">
    <source>
        <dbReference type="Pfam" id="PF00955"/>
    </source>
</evidence>
<feature type="transmembrane region" description="Helical" evidence="6">
    <location>
        <begin position="95"/>
        <end position="117"/>
    </location>
</feature>
<dbReference type="GO" id="GO:0050801">
    <property type="term" value="P:monoatomic ion homeostasis"/>
    <property type="evidence" value="ECO:0007669"/>
    <property type="project" value="TreeGrafter"/>
</dbReference>
<sequence length="614" mass="69250">MEVDWSLSTVETLASTAICGIMHSILGGQPLLIVGVAEPTVIMYTYLYNFAKGREDLGRELFLAWAGWVCVWTALLLFLLAIFNACTIINRFTRIAGELFGMLIAVLFIQEAIKGVVSEFKIPKAEDPNSVKYQFQWLYANGLLGIIFTFGLLFTALKSRRARSWWYGTGWFRGFIADYGVPLMVLVWTALSFSVPSKVPSGVPRRLNSPLPWDSTSLHHWTVIQDMGKVSPAYIFAAFIPAVMIAGLYFFDHSVASQLAQQKEFNLKNPSAYHYDILLLGFMTLLCGLIGLPPSNGVLPQSPMHTKSLAVLKRQLIRRKMVETAKESIKQKASNSEIYGKMQAVFIEMDSSPEHNLVVKELEDLREAVMKGENKGEDSKDTFNPEKHIDAYLPVRVNEQRVSNLLQSLLVAASVFAMPVIKKIPTSVLWGYFAYMAIDSLPGNQFWERMLLLFITPGRRYKVLEGVHASFVELVPYKYIAIFTLFQLVYFLVCFGMTWIPIAGILFPLPFFLLISIRQHLLPKLFQPHYLQELDAAEYEEITGAPRLSFSLSLRGKETPRLGNEEGGVENLEICDAEILDELTTSRGEVKVRTVSFSEDRRGQIYPGDAENVE</sequence>
<feature type="transmembrane region" description="Helical" evidence="6">
    <location>
        <begin position="62"/>
        <end position="83"/>
    </location>
</feature>
<keyword evidence="5 6" id="KW-0472">Membrane</keyword>
<dbReference type="EMBL" id="JXTB01000080">
    <property type="protein sequence ID" value="PON66405.1"/>
    <property type="molecule type" value="Genomic_DNA"/>
</dbReference>
<keyword evidence="3 6" id="KW-0812">Transmembrane</keyword>
<protein>
    <submittedName>
        <fullName evidence="8">Bicarbonate transporter</fullName>
    </submittedName>
</protein>
<evidence type="ECO:0000256" key="6">
    <source>
        <dbReference type="SAM" id="Phobius"/>
    </source>
</evidence>
<comment type="caution">
    <text evidence="8">The sequence shown here is derived from an EMBL/GenBank/DDBJ whole genome shotgun (WGS) entry which is preliminary data.</text>
</comment>
<dbReference type="GO" id="GO:0006820">
    <property type="term" value="P:monoatomic anion transport"/>
    <property type="evidence" value="ECO:0007669"/>
    <property type="project" value="InterPro"/>
</dbReference>
<name>A0A2P5CZJ6_PARAD</name>
<dbReference type="GO" id="GO:0005886">
    <property type="term" value="C:plasma membrane"/>
    <property type="evidence" value="ECO:0007669"/>
    <property type="project" value="TreeGrafter"/>
</dbReference>
<evidence type="ECO:0000256" key="2">
    <source>
        <dbReference type="ARBA" id="ARBA00006262"/>
    </source>
</evidence>
<feature type="transmembrane region" description="Helical" evidence="6">
    <location>
        <begin position="233"/>
        <end position="251"/>
    </location>
</feature>
<feature type="transmembrane region" description="Helical" evidence="6">
    <location>
        <begin position="31"/>
        <end position="50"/>
    </location>
</feature>
<dbReference type="InterPro" id="IPR011531">
    <property type="entry name" value="HCO3_transpt-like_TM_dom"/>
</dbReference>
<feature type="transmembrane region" description="Helical" evidence="6">
    <location>
        <begin position="137"/>
        <end position="158"/>
    </location>
</feature>
<feature type="transmembrane region" description="Helical" evidence="6">
    <location>
        <begin position="272"/>
        <end position="292"/>
    </location>
</feature>
<dbReference type="InterPro" id="IPR003020">
    <property type="entry name" value="HCO3_transpt_euk"/>
</dbReference>
<evidence type="ECO:0000313" key="9">
    <source>
        <dbReference type="Proteomes" id="UP000237105"/>
    </source>
</evidence>
<comment type="similarity">
    <text evidence="2">Belongs to the anion exchanger (TC 2.A.31.3) family.</text>
</comment>
<feature type="transmembrane region" description="Helical" evidence="6">
    <location>
        <begin position="170"/>
        <end position="191"/>
    </location>
</feature>
<dbReference type="OrthoDB" id="1735926at2759"/>
<feature type="transmembrane region" description="Helical" evidence="6">
    <location>
        <begin position="488"/>
        <end position="515"/>
    </location>
</feature>
<feature type="domain" description="Bicarbonate transporter-like transmembrane" evidence="7">
    <location>
        <begin position="395"/>
        <end position="537"/>
    </location>
</feature>
<evidence type="ECO:0000313" key="8">
    <source>
        <dbReference type="EMBL" id="PON66405.1"/>
    </source>
</evidence>
<dbReference type="Proteomes" id="UP000237105">
    <property type="component" value="Unassembled WGS sequence"/>
</dbReference>
<accession>A0A2P5CZJ6</accession>
<evidence type="ECO:0000256" key="1">
    <source>
        <dbReference type="ARBA" id="ARBA00004141"/>
    </source>
</evidence>